<name>A0A8J3U7N3_9ACTN</name>
<dbReference type="GO" id="GO:0006950">
    <property type="term" value="P:response to stress"/>
    <property type="evidence" value="ECO:0007669"/>
    <property type="project" value="TreeGrafter"/>
</dbReference>
<dbReference type="PRINTS" id="PR00598">
    <property type="entry name" value="HTHMARR"/>
</dbReference>
<dbReference type="PROSITE" id="PS50995">
    <property type="entry name" value="HTH_MARR_2"/>
    <property type="match status" value="1"/>
</dbReference>
<dbReference type="PANTHER" id="PTHR33164:SF99">
    <property type="entry name" value="MARR FAMILY REGULATORY PROTEIN"/>
    <property type="match status" value="1"/>
</dbReference>
<protein>
    <submittedName>
        <fullName evidence="2">MarR family transcriptional regulator</fullName>
    </submittedName>
</protein>
<organism evidence="2 3">
    <name type="scientific">Planotetraspora phitsanulokensis</name>
    <dbReference type="NCBI Taxonomy" id="575192"/>
    <lineage>
        <taxon>Bacteria</taxon>
        <taxon>Bacillati</taxon>
        <taxon>Actinomycetota</taxon>
        <taxon>Actinomycetes</taxon>
        <taxon>Streptosporangiales</taxon>
        <taxon>Streptosporangiaceae</taxon>
        <taxon>Planotetraspora</taxon>
    </lineage>
</organism>
<dbReference type="InterPro" id="IPR036388">
    <property type="entry name" value="WH-like_DNA-bd_sf"/>
</dbReference>
<dbReference type="InterPro" id="IPR039422">
    <property type="entry name" value="MarR/SlyA-like"/>
</dbReference>
<dbReference type="AlphaFoldDB" id="A0A8J3U7N3"/>
<sequence>MALEDVPTATSSTDRLGLLLARHGAIANVRIRDALGANGLTHRQGVALMNLASAGRMSQQALLETLEVDPSVLVVILNDLERDGLVERRRDPADRRRHIVEITPAGRKAQSVVEDAIAAVERDLFADLDDEQVAQLRLLLSRVRTSINDPACTEA</sequence>
<dbReference type="RefSeq" id="WP_204075139.1">
    <property type="nucleotide sequence ID" value="NZ_BAABHI010000032.1"/>
</dbReference>
<dbReference type="PANTHER" id="PTHR33164">
    <property type="entry name" value="TRANSCRIPTIONAL REGULATOR, MARR FAMILY"/>
    <property type="match status" value="1"/>
</dbReference>
<proteinExistence type="predicted"/>
<dbReference type="Proteomes" id="UP000622547">
    <property type="component" value="Unassembled WGS sequence"/>
</dbReference>
<feature type="domain" description="HTH marR-type" evidence="1">
    <location>
        <begin position="13"/>
        <end position="145"/>
    </location>
</feature>
<gene>
    <name evidence="2" type="primary">slyA_4</name>
    <name evidence="2" type="ORF">Pph01_45540</name>
</gene>
<keyword evidence="3" id="KW-1185">Reference proteome</keyword>
<comment type="caution">
    <text evidence="2">The sequence shown here is derived from an EMBL/GenBank/DDBJ whole genome shotgun (WGS) entry which is preliminary data.</text>
</comment>
<dbReference type="Gene3D" id="1.10.10.10">
    <property type="entry name" value="Winged helix-like DNA-binding domain superfamily/Winged helix DNA-binding domain"/>
    <property type="match status" value="1"/>
</dbReference>
<evidence type="ECO:0000313" key="2">
    <source>
        <dbReference type="EMBL" id="GII39551.1"/>
    </source>
</evidence>
<dbReference type="EMBL" id="BOOP01000021">
    <property type="protein sequence ID" value="GII39551.1"/>
    <property type="molecule type" value="Genomic_DNA"/>
</dbReference>
<dbReference type="Pfam" id="PF12802">
    <property type="entry name" value="MarR_2"/>
    <property type="match status" value="1"/>
</dbReference>
<dbReference type="InterPro" id="IPR000835">
    <property type="entry name" value="HTH_MarR-typ"/>
</dbReference>
<dbReference type="SMART" id="SM00347">
    <property type="entry name" value="HTH_MARR"/>
    <property type="match status" value="1"/>
</dbReference>
<reference evidence="2 3" key="1">
    <citation type="submission" date="2021-01" db="EMBL/GenBank/DDBJ databases">
        <title>Whole genome shotgun sequence of Planotetraspora phitsanulokensis NBRC 104273.</title>
        <authorList>
            <person name="Komaki H."/>
            <person name="Tamura T."/>
        </authorList>
    </citation>
    <scope>NUCLEOTIDE SEQUENCE [LARGE SCALE GENOMIC DNA]</scope>
    <source>
        <strain evidence="2 3">NBRC 104273</strain>
    </source>
</reference>
<dbReference type="GO" id="GO:0003700">
    <property type="term" value="F:DNA-binding transcription factor activity"/>
    <property type="evidence" value="ECO:0007669"/>
    <property type="project" value="InterPro"/>
</dbReference>
<evidence type="ECO:0000259" key="1">
    <source>
        <dbReference type="PROSITE" id="PS50995"/>
    </source>
</evidence>
<evidence type="ECO:0000313" key="3">
    <source>
        <dbReference type="Proteomes" id="UP000622547"/>
    </source>
</evidence>
<dbReference type="InterPro" id="IPR036390">
    <property type="entry name" value="WH_DNA-bd_sf"/>
</dbReference>
<accession>A0A8J3U7N3</accession>
<dbReference type="SUPFAM" id="SSF46785">
    <property type="entry name" value="Winged helix' DNA-binding domain"/>
    <property type="match status" value="1"/>
</dbReference>